<evidence type="ECO:0000259" key="9">
    <source>
        <dbReference type="Pfam" id="PF07733"/>
    </source>
</evidence>
<keyword evidence="3" id="KW-0808">Transferase</keyword>
<dbReference type="RefSeq" id="WP_150030809.1">
    <property type="nucleotide sequence ID" value="NZ_VWSH01000001.1"/>
</dbReference>
<dbReference type="EMBL" id="VWSH01000001">
    <property type="protein sequence ID" value="KAA5536236.1"/>
    <property type="molecule type" value="Genomic_DNA"/>
</dbReference>
<evidence type="ECO:0000256" key="7">
    <source>
        <dbReference type="ARBA" id="ARBA00049244"/>
    </source>
</evidence>
<evidence type="ECO:0000256" key="1">
    <source>
        <dbReference type="ARBA" id="ARBA00012417"/>
    </source>
</evidence>
<organism evidence="12 13">
    <name type="scientific">Taibaiella lutea</name>
    <dbReference type="NCBI Taxonomy" id="2608001"/>
    <lineage>
        <taxon>Bacteria</taxon>
        <taxon>Pseudomonadati</taxon>
        <taxon>Bacteroidota</taxon>
        <taxon>Chitinophagia</taxon>
        <taxon>Chitinophagales</taxon>
        <taxon>Chitinophagaceae</taxon>
        <taxon>Taibaiella</taxon>
    </lineage>
</organism>
<dbReference type="Pfam" id="PF02811">
    <property type="entry name" value="PHP"/>
    <property type="match status" value="1"/>
</dbReference>
<sequence length="983" mass="112411">MLLNVHSCHSLRYGTIAINDLVTGLLVRGYDTAVLTDINNSAASLAFIKECQGRGINGLAGMEFRNGDALVYIGIAKNTAGFRQLNEWRTYHNEYNIKLPEDAPEYNDVYWIYPFGKKQITALKEQEYIGVRRFQLNKLRLDTASKNKYLIWQPVSFITLKDYELHKQLRAIDNNLLVSQLNPQQYADNMESFPSKQQLLNGFKDFPELISNTEKLLRTCSFDFTFNINYDFSTNRNKKTFKGSRYADEQYIEELALQGLERRYGLHNKQANERVRRELDIIKKLNFTPHYLITNDICRFATHKGFHYVGRGSGANSLVAYCLGITDVCPIELNLYFERFLNPKRKSPPDFDVDFSWRDRDAIYDHIFRTYPNVALLGATSTFKNRSIIRELGKIYGLPKSEIDLMVHDPEAIMNKHEVAKMILSVHGQMEKFPNQRTIHASGVLIAEEPLISYSALDYPPKGMPTVQYDMYNAEDIGLEKFDILSQRGLGHIKDCIELVRQNKQQTIDVHDVKSFFKNEPINNQLKSANTVGCFYIESPAMRQLISKLNCDNYLTLVAASSIIRPGVASSGMMKAYIERHNTDPEDIVYLHPVMKEHLTDTYGIMVYQEDVMRIGHHFGGLDLADADVLRRMMSGKKRDATQLKEIEDKFFNHCKGQGYSECTALEVWRQIESFAGFSFNKAHSASYAVESYQSLFLKTNYPMEFMVSVINNHGGFYHSKVYFNEVKKAGARLHTPCVNNSSYATNIKDNNVYVGLEHIQNLETHFAHLIPDERTQNGNYTSLSNLLMRTGIGLEQLVILIRSGAFNFTGIDKKTLLWEAHLLLSGAKQQVNTLSLFDHDVRTFTLPELETNVVEDIYDEIELLGFPISASMFDLVKTTFRGDASAKTLTQFEGKTIRILGDFVADKKVWTKQNKVMKFGTFFDVNGDFFDTIHFPPSLKAYPLNGFGVYLIQGKVVLDFGYPSIEVEKVARVPLLQDPRSE</sequence>
<dbReference type="GO" id="GO:0008408">
    <property type="term" value="F:3'-5' exonuclease activity"/>
    <property type="evidence" value="ECO:0007669"/>
    <property type="project" value="InterPro"/>
</dbReference>
<evidence type="ECO:0000259" key="10">
    <source>
        <dbReference type="Pfam" id="PF14579"/>
    </source>
</evidence>
<keyword evidence="13" id="KW-1185">Reference proteome</keyword>
<evidence type="ECO:0000259" key="11">
    <source>
        <dbReference type="Pfam" id="PF17657"/>
    </source>
</evidence>
<keyword evidence="6" id="KW-0239">DNA-directed DNA polymerase</keyword>
<feature type="domain" description="Bacterial DNA polymerase III alpha subunit NTPase" evidence="9">
    <location>
        <begin position="250"/>
        <end position="485"/>
    </location>
</feature>
<keyword evidence="4" id="KW-0548">Nucleotidyltransferase</keyword>
<dbReference type="Gene3D" id="3.20.20.140">
    <property type="entry name" value="Metal-dependent hydrolases"/>
    <property type="match status" value="1"/>
</dbReference>
<name>A0A5M6CMJ9_9BACT</name>
<evidence type="ECO:0000256" key="3">
    <source>
        <dbReference type="ARBA" id="ARBA00022679"/>
    </source>
</evidence>
<keyword evidence="5" id="KW-0235">DNA replication</keyword>
<feature type="domain" description="DNA polymerase helix-hairpin-helix motif" evidence="10">
    <location>
        <begin position="731"/>
        <end position="817"/>
    </location>
</feature>
<feature type="domain" description="DNA polymerase III alpha subunit finger" evidence="11">
    <location>
        <begin position="491"/>
        <end position="658"/>
    </location>
</feature>
<dbReference type="EC" id="2.7.7.7" evidence="1"/>
<dbReference type="PANTHER" id="PTHR32294">
    <property type="entry name" value="DNA POLYMERASE III SUBUNIT ALPHA"/>
    <property type="match status" value="1"/>
</dbReference>
<evidence type="ECO:0000313" key="13">
    <source>
        <dbReference type="Proteomes" id="UP000323632"/>
    </source>
</evidence>
<dbReference type="NCBIfam" id="TIGR00594">
    <property type="entry name" value="polc"/>
    <property type="match status" value="1"/>
</dbReference>
<proteinExistence type="predicted"/>
<dbReference type="AlphaFoldDB" id="A0A5M6CMJ9"/>
<dbReference type="InterPro" id="IPR040982">
    <property type="entry name" value="DNA_pol3_finger"/>
</dbReference>
<dbReference type="InterPro" id="IPR004805">
    <property type="entry name" value="DnaE2/DnaE/PolC"/>
</dbReference>
<dbReference type="Pfam" id="PF17657">
    <property type="entry name" value="DNA_pol3_finger"/>
    <property type="match status" value="1"/>
</dbReference>
<dbReference type="Gene3D" id="1.10.150.870">
    <property type="match status" value="1"/>
</dbReference>
<dbReference type="Pfam" id="PF07733">
    <property type="entry name" value="DNA_pol3_alpha"/>
    <property type="match status" value="1"/>
</dbReference>
<accession>A0A5M6CMJ9</accession>
<evidence type="ECO:0000256" key="6">
    <source>
        <dbReference type="ARBA" id="ARBA00022932"/>
    </source>
</evidence>
<evidence type="ECO:0000256" key="4">
    <source>
        <dbReference type="ARBA" id="ARBA00022695"/>
    </source>
</evidence>
<reference evidence="12 13" key="1">
    <citation type="submission" date="2019-09" db="EMBL/GenBank/DDBJ databases">
        <title>Genome sequence and assembly of Taibaiella sp.</title>
        <authorList>
            <person name="Chhetri G."/>
        </authorList>
    </citation>
    <scope>NUCLEOTIDE SEQUENCE [LARGE SCALE GENOMIC DNA]</scope>
    <source>
        <strain evidence="12 13">KVB11</strain>
    </source>
</reference>
<evidence type="ECO:0000256" key="5">
    <source>
        <dbReference type="ARBA" id="ARBA00022705"/>
    </source>
</evidence>
<feature type="domain" description="PHP" evidence="8">
    <location>
        <begin position="3"/>
        <end position="87"/>
    </location>
</feature>
<dbReference type="PANTHER" id="PTHR32294:SF0">
    <property type="entry name" value="DNA POLYMERASE III SUBUNIT ALPHA"/>
    <property type="match status" value="1"/>
</dbReference>
<dbReference type="InterPro" id="IPR004013">
    <property type="entry name" value="PHP_dom"/>
</dbReference>
<dbReference type="Pfam" id="PF14579">
    <property type="entry name" value="HHH_6"/>
    <property type="match status" value="1"/>
</dbReference>
<comment type="caution">
    <text evidence="12">The sequence shown here is derived from an EMBL/GenBank/DDBJ whole genome shotgun (WGS) entry which is preliminary data.</text>
</comment>
<protein>
    <recommendedName>
        <fullName evidence="2">DNA polymerase III subunit alpha</fullName>
        <ecNumber evidence="1">2.7.7.7</ecNumber>
    </recommendedName>
</protein>
<evidence type="ECO:0000313" key="12">
    <source>
        <dbReference type="EMBL" id="KAA5536236.1"/>
    </source>
</evidence>
<gene>
    <name evidence="12" type="ORF">F0919_00795</name>
</gene>
<dbReference type="GO" id="GO:0006260">
    <property type="term" value="P:DNA replication"/>
    <property type="evidence" value="ECO:0007669"/>
    <property type="project" value="UniProtKB-KW"/>
</dbReference>
<dbReference type="GO" id="GO:0003887">
    <property type="term" value="F:DNA-directed DNA polymerase activity"/>
    <property type="evidence" value="ECO:0007669"/>
    <property type="project" value="UniProtKB-KW"/>
</dbReference>
<dbReference type="Proteomes" id="UP000323632">
    <property type="component" value="Unassembled WGS sequence"/>
</dbReference>
<evidence type="ECO:0000256" key="2">
    <source>
        <dbReference type="ARBA" id="ARBA00019114"/>
    </source>
</evidence>
<evidence type="ECO:0000259" key="8">
    <source>
        <dbReference type="Pfam" id="PF02811"/>
    </source>
</evidence>
<dbReference type="InterPro" id="IPR011708">
    <property type="entry name" value="DNA_pol3_alpha_NTPase_dom"/>
</dbReference>
<dbReference type="InterPro" id="IPR029460">
    <property type="entry name" value="DNAPol_HHH"/>
</dbReference>
<comment type="catalytic activity">
    <reaction evidence="7">
        <text>DNA(n) + a 2'-deoxyribonucleoside 5'-triphosphate = DNA(n+1) + diphosphate</text>
        <dbReference type="Rhea" id="RHEA:22508"/>
        <dbReference type="Rhea" id="RHEA-COMP:17339"/>
        <dbReference type="Rhea" id="RHEA-COMP:17340"/>
        <dbReference type="ChEBI" id="CHEBI:33019"/>
        <dbReference type="ChEBI" id="CHEBI:61560"/>
        <dbReference type="ChEBI" id="CHEBI:173112"/>
        <dbReference type="EC" id="2.7.7.7"/>
    </reaction>
</comment>